<dbReference type="PANTHER" id="PTHR11787:SF4">
    <property type="entry name" value="CHM, RAB ESCORT PROTEIN 1"/>
    <property type="match status" value="1"/>
</dbReference>
<dbReference type="Pfam" id="PF00996">
    <property type="entry name" value="GDI"/>
    <property type="match status" value="1"/>
</dbReference>
<keyword evidence="4" id="KW-1185">Reference proteome</keyword>
<evidence type="ECO:0008006" key="5">
    <source>
        <dbReference type="Google" id="ProtNLM"/>
    </source>
</evidence>
<dbReference type="GO" id="GO:0005829">
    <property type="term" value="C:cytosol"/>
    <property type="evidence" value="ECO:0007669"/>
    <property type="project" value="TreeGrafter"/>
</dbReference>
<name>G4T6M3_SERID</name>
<dbReference type="Gene3D" id="3.50.50.60">
    <property type="entry name" value="FAD/NAD(P)-binding domain"/>
    <property type="match status" value="2"/>
</dbReference>
<dbReference type="AlphaFoldDB" id="G4T6M3"/>
<dbReference type="InterPro" id="IPR036188">
    <property type="entry name" value="FAD/NAD-bd_sf"/>
</dbReference>
<dbReference type="GO" id="GO:0005968">
    <property type="term" value="C:Rab-protein geranylgeranyltransferase complex"/>
    <property type="evidence" value="ECO:0007669"/>
    <property type="project" value="TreeGrafter"/>
</dbReference>
<dbReference type="HOGENOM" id="CLU_021695_3_0_1"/>
<dbReference type="STRING" id="1109443.G4T6M3"/>
<dbReference type="GO" id="GO:0005092">
    <property type="term" value="F:GDP-dissociation inhibitor activity"/>
    <property type="evidence" value="ECO:0007669"/>
    <property type="project" value="InterPro"/>
</dbReference>
<comment type="caution">
    <text evidence="3">The sequence shown here is derived from an EMBL/GenBank/DDBJ whole genome shotgun (WGS) entry which is preliminary data.</text>
</comment>
<gene>
    <name evidence="3" type="ORF">PIIN_00803</name>
</gene>
<dbReference type="Gene3D" id="3.30.519.10">
    <property type="entry name" value="Guanine Nucleotide Dissociation Inhibitor, domain 2"/>
    <property type="match status" value="1"/>
</dbReference>
<reference evidence="3 4" key="1">
    <citation type="journal article" date="2011" name="PLoS Pathog.">
        <title>Endophytic Life Strategies Decoded by Genome and Transcriptome Analyses of the Mutualistic Root Symbiont Piriformospora indica.</title>
        <authorList>
            <person name="Zuccaro A."/>
            <person name="Lahrmann U."/>
            <person name="Guldener U."/>
            <person name="Langen G."/>
            <person name="Pfiffi S."/>
            <person name="Biedenkopf D."/>
            <person name="Wong P."/>
            <person name="Samans B."/>
            <person name="Grimm C."/>
            <person name="Basiewicz M."/>
            <person name="Murat C."/>
            <person name="Martin F."/>
            <person name="Kogel K.H."/>
        </authorList>
    </citation>
    <scope>NUCLEOTIDE SEQUENCE [LARGE SCALE GENOMIC DNA]</scope>
    <source>
        <strain evidence="3 4">DSM 11827</strain>
    </source>
</reference>
<dbReference type="Proteomes" id="UP000007148">
    <property type="component" value="Unassembled WGS sequence"/>
</dbReference>
<dbReference type="PRINTS" id="PR00891">
    <property type="entry name" value="RABGDIREP"/>
</dbReference>
<proteinExistence type="inferred from homology"/>
<sequence length="551" mass="59514">MSENDFDVVVLGTGLTESIVAAAIAKAGLRVLHLDESPYYGDRDASLSAIELHHLVMQPKAFMENVSAPVPIPEAVLRESRNYSFSLSPSISPSIGPFIDTLVKSGVARYVPFKLLDAVGLYSDTAERSSQVRLVPASKEDVFKSKELGLPQKRKLMKFLMGANSSERHPAPTQEGGESSPTKTTFRDYLQSKEVGLDAGIADAIAYALALSTDANEEKDSAITRLQKYIRSTGRHGNSPFIVGHFGGAGELAQGFCRACAVAGGTYILGRPFTINRIDAIESHSSADASSSSPIHSFQIKIDDVEEPLRARVVVGAQERLHGLSLQTNLQPENIGETVLARCIAVLDAPVRFRPSTSPQKVPTEDFEKDGGESAEALLGDIDTAVLVFPPGSLADSREQIGVVHALIAGIVYLSATINRHSSAEETLQPYLAAIRDMNRGEDEPSKLNCSLFYTETVASKSESEPRYGPPEEPQNFLVPVERPNSHLAEFGDSVAVEAENVFWVVMKSLGLDGRASMGKQKESPGSDYAGQEQELVIVMWPSLVDEGVEE</sequence>
<dbReference type="GO" id="GO:0005634">
    <property type="term" value="C:nucleus"/>
    <property type="evidence" value="ECO:0007669"/>
    <property type="project" value="TreeGrafter"/>
</dbReference>
<evidence type="ECO:0000256" key="1">
    <source>
        <dbReference type="ARBA" id="ARBA00005593"/>
    </source>
</evidence>
<dbReference type="GO" id="GO:0007264">
    <property type="term" value="P:small GTPase-mediated signal transduction"/>
    <property type="evidence" value="ECO:0007669"/>
    <property type="project" value="InterPro"/>
</dbReference>
<dbReference type="OrthoDB" id="9446342at2759"/>
<dbReference type="SUPFAM" id="SSF51905">
    <property type="entry name" value="FAD/NAD(P)-binding domain"/>
    <property type="match status" value="1"/>
</dbReference>
<accession>G4T6M3</accession>
<dbReference type="eggNOG" id="KOG4405">
    <property type="taxonomic scope" value="Eukaryota"/>
</dbReference>
<dbReference type="GO" id="GO:0016192">
    <property type="term" value="P:vesicle-mediated transport"/>
    <property type="evidence" value="ECO:0007669"/>
    <property type="project" value="TreeGrafter"/>
</dbReference>
<dbReference type="OMA" id="FKVAHVD"/>
<feature type="region of interest" description="Disordered" evidence="2">
    <location>
        <begin position="165"/>
        <end position="184"/>
    </location>
</feature>
<dbReference type="InterPro" id="IPR018203">
    <property type="entry name" value="GDP_dissociation_inhibitor"/>
</dbReference>
<dbReference type="EMBL" id="CAFZ01000008">
    <property type="protein sequence ID" value="CCA66966.1"/>
    <property type="molecule type" value="Genomic_DNA"/>
</dbReference>
<comment type="similarity">
    <text evidence="1">Belongs to the Rab GDI family.</text>
</comment>
<evidence type="ECO:0000313" key="3">
    <source>
        <dbReference type="EMBL" id="CCA66966.1"/>
    </source>
</evidence>
<dbReference type="PANTHER" id="PTHR11787">
    <property type="entry name" value="RAB GDP-DISSOCIATION INHIBITOR"/>
    <property type="match status" value="1"/>
</dbReference>
<dbReference type="InParanoid" id="G4T6M3"/>
<organism evidence="3 4">
    <name type="scientific">Serendipita indica (strain DSM 11827)</name>
    <name type="common">Root endophyte fungus</name>
    <name type="synonym">Piriformospora indica</name>
    <dbReference type="NCBI Taxonomy" id="1109443"/>
    <lineage>
        <taxon>Eukaryota</taxon>
        <taxon>Fungi</taxon>
        <taxon>Dikarya</taxon>
        <taxon>Basidiomycota</taxon>
        <taxon>Agaricomycotina</taxon>
        <taxon>Agaricomycetes</taxon>
        <taxon>Sebacinales</taxon>
        <taxon>Serendipitaceae</taxon>
        <taxon>Serendipita</taxon>
    </lineage>
</organism>
<evidence type="ECO:0000313" key="4">
    <source>
        <dbReference type="Proteomes" id="UP000007148"/>
    </source>
</evidence>
<dbReference type="FunCoup" id="G4T6M3">
    <property type="interactions" value="124"/>
</dbReference>
<evidence type="ECO:0000256" key="2">
    <source>
        <dbReference type="SAM" id="MobiDB-lite"/>
    </source>
</evidence>
<protein>
    <recommendedName>
        <fullName evidence="5">Rab proteins geranylgeranyltransferase component A</fullName>
    </recommendedName>
</protein>